<dbReference type="KEGG" id="parq:DSM112329_02176"/>
<sequence length="226" mass="23616">MSTTSRAQALKDLLAAERAGSPFLVVQPPDAVPVVRPLPGHELTVGRSDACDVVLADARVSRLHLRIWPVPGGWATADDGLPRNGTFVNGTRISGPRRLIDGDVVLVGSCTLTFRDPSAGTIAGTTLADSPLLATLRITPAQRRVLVELSRPCRGPGVTAPATNLAIAEALVLSVDTVKSHLKALFEQFAVGEIPNNAKRARLAEIALGLGVLTEADFAPGATQEG</sequence>
<dbReference type="Pfam" id="PF00498">
    <property type="entry name" value="FHA"/>
    <property type="match status" value="1"/>
</dbReference>
<name>A0AAU7AUG3_9ACTN</name>
<keyword evidence="1" id="KW-0597">Phosphoprotein</keyword>
<dbReference type="InterPro" id="IPR016032">
    <property type="entry name" value="Sig_transdc_resp-reg_C-effctor"/>
</dbReference>
<evidence type="ECO:0000256" key="1">
    <source>
        <dbReference type="ARBA" id="ARBA00022553"/>
    </source>
</evidence>
<dbReference type="Gene3D" id="1.10.10.10">
    <property type="entry name" value="Winged helix-like DNA-binding domain superfamily/Winged helix DNA-binding domain"/>
    <property type="match status" value="1"/>
</dbReference>
<dbReference type="AlphaFoldDB" id="A0AAU7AUG3"/>
<organism evidence="3">
    <name type="scientific">Paraconexibacter sp. AEG42_29</name>
    <dbReference type="NCBI Taxonomy" id="2997339"/>
    <lineage>
        <taxon>Bacteria</taxon>
        <taxon>Bacillati</taxon>
        <taxon>Actinomycetota</taxon>
        <taxon>Thermoleophilia</taxon>
        <taxon>Solirubrobacterales</taxon>
        <taxon>Paraconexibacteraceae</taxon>
        <taxon>Paraconexibacter</taxon>
    </lineage>
</organism>
<protein>
    <recommendedName>
        <fullName evidence="2">FHA domain-containing protein</fullName>
    </recommendedName>
</protein>
<dbReference type="InterPro" id="IPR000253">
    <property type="entry name" value="FHA_dom"/>
</dbReference>
<dbReference type="GO" id="GO:0003677">
    <property type="term" value="F:DNA binding"/>
    <property type="evidence" value="ECO:0007669"/>
    <property type="project" value="InterPro"/>
</dbReference>
<reference evidence="3" key="1">
    <citation type="submission" date="2022-12" db="EMBL/GenBank/DDBJ databases">
        <title>Paraconexibacter alkalitolerans sp. nov. and Baekduia alba sp. nov., isolated from soil and emended description of the genera Paraconexibacter (Chun et al., 2020) and Baekduia (An et al., 2020).</title>
        <authorList>
            <person name="Vieira S."/>
            <person name="Huber K.J."/>
            <person name="Geppert A."/>
            <person name="Wolf J."/>
            <person name="Neumann-Schaal M."/>
            <person name="Muesken M."/>
            <person name="Overmann J."/>
        </authorList>
    </citation>
    <scope>NUCLEOTIDE SEQUENCE</scope>
    <source>
        <strain evidence="3">AEG42_29</strain>
    </source>
</reference>
<dbReference type="Gene3D" id="2.60.200.20">
    <property type="match status" value="1"/>
</dbReference>
<dbReference type="SUPFAM" id="SSF46894">
    <property type="entry name" value="C-terminal effector domain of the bipartite response regulators"/>
    <property type="match status" value="1"/>
</dbReference>
<dbReference type="InterPro" id="IPR036388">
    <property type="entry name" value="WH-like_DNA-bd_sf"/>
</dbReference>
<dbReference type="SUPFAM" id="SSF49879">
    <property type="entry name" value="SMAD/FHA domain"/>
    <property type="match status" value="1"/>
</dbReference>
<dbReference type="GO" id="GO:0006355">
    <property type="term" value="P:regulation of DNA-templated transcription"/>
    <property type="evidence" value="ECO:0007669"/>
    <property type="project" value="InterPro"/>
</dbReference>
<accession>A0AAU7AUG3</accession>
<dbReference type="RefSeq" id="WP_354701838.1">
    <property type="nucleotide sequence ID" value="NZ_CP114014.1"/>
</dbReference>
<gene>
    <name evidence="3" type="ORF">DSM112329_02176</name>
</gene>
<dbReference type="InterPro" id="IPR008984">
    <property type="entry name" value="SMAD_FHA_dom_sf"/>
</dbReference>
<evidence type="ECO:0000259" key="2">
    <source>
        <dbReference type="PROSITE" id="PS50006"/>
    </source>
</evidence>
<evidence type="ECO:0000313" key="3">
    <source>
        <dbReference type="EMBL" id="XAY05327.1"/>
    </source>
</evidence>
<dbReference type="EMBL" id="CP114014">
    <property type="protein sequence ID" value="XAY05327.1"/>
    <property type="molecule type" value="Genomic_DNA"/>
</dbReference>
<dbReference type="SMART" id="SM00240">
    <property type="entry name" value="FHA"/>
    <property type="match status" value="1"/>
</dbReference>
<proteinExistence type="predicted"/>
<dbReference type="CDD" id="cd00060">
    <property type="entry name" value="FHA"/>
    <property type="match status" value="1"/>
</dbReference>
<dbReference type="PROSITE" id="PS50006">
    <property type="entry name" value="FHA_DOMAIN"/>
    <property type="match status" value="1"/>
</dbReference>
<feature type="domain" description="FHA" evidence="2">
    <location>
        <begin position="43"/>
        <end position="93"/>
    </location>
</feature>